<dbReference type="OrthoDB" id="9790372at2"/>
<dbReference type="AlphaFoldDB" id="A0A1G6BHL0"/>
<gene>
    <name evidence="1" type="ORF">SAMN02910417_01524</name>
</gene>
<sequence>MVIELKELLTTADKEQTFEAKLEQTSVMVSGVEYPIVKQSPFTLSMKNVSNRELCISADLEIVVSIPCDRCLEAVRRTLSLQIAEKLKLDGAGEIVAEEEETADYMIGSGLDVDKLIYGEILVNWPAKVLCKEDCRGICSKCGTNLNIRTCDCDQTELDPRMAVIQDIFNQFKEV</sequence>
<dbReference type="Proteomes" id="UP000199228">
    <property type="component" value="Unassembled WGS sequence"/>
</dbReference>
<evidence type="ECO:0000313" key="1">
    <source>
        <dbReference type="EMBL" id="SDB20089.1"/>
    </source>
</evidence>
<organism evidence="1 2">
    <name type="scientific">Eubacterium oxidoreducens</name>
    <dbReference type="NCBI Taxonomy" id="1732"/>
    <lineage>
        <taxon>Bacteria</taxon>
        <taxon>Bacillati</taxon>
        <taxon>Bacillota</taxon>
        <taxon>Clostridia</taxon>
        <taxon>Eubacteriales</taxon>
        <taxon>Eubacteriaceae</taxon>
        <taxon>Eubacterium</taxon>
    </lineage>
</organism>
<proteinExistence type="predicted"/>
<evidence type="ECO:0000313" key="2">
    <source>
        <dbReference type="Proteomes" id="UP000199228"/>
    </source>
</evidence>
<dbReference type="Pfam" id="PF02620">
    <property type="entry name" value="YceD"/>
    <property type="match status" value="1"/>
</dbReference>
<dbReference type="RefSeq" id="WP_090173764.1">
    <property type="nucleotide sequence ID" value="NZ_FMXR01000010.1"/>
</dbReference>
<protein>
    <recommendedName>
        <fullName evidence="3">ACR, COG1399</fullName>
    </recommendedName>
</protein>
<reference evidence="1 2" key="1">
    <citation type="submission" date="2016-10" db="EMBL/GenBank/DDBJ databases">
        <authorList>
            <person name="de Groot N.N."/>
        </authorList>
    </citation>
    <scope>NUCLEOTIDE SEQUENCE [LARGE SCALE GENOMIC DNA]</scope>
    <source>
        <strain evidence="1 2">DSM 3217</strain>
    </source>
</reference>
<dbReference type="InterPro" id="IPR003772">
    <property type="entry name" value="YceD"/>
</dbReference>
<evidence type="ECO:0008006" key="3">
    <source>
        <dbReference type="Google" id="ProtNLM"/>
    </source>
</evidence>
<dbReference type="EMBL" id="FMXR01000010">
    <property type="protein sequence ID" value="SDB20089.1"/>
    <property type="molecule type" value="Genomic_DNA"/>
</dbReference>
<keyword evidence="2" id="KW-1185">Reference proteome</keyword>
<name>A0A1G6BHL0_EUBOX</name>
<accession>A0A1G6BHL0</accession>
<dbReference type="STRING" id="1732.SAMN02910417_01524"/>